<evidence type="ECO:0000313" key="1">
    <source>
        <dbReference type="EMBL" id="MEQ2194054.1"/>
    </source>
</evidence>
<dbReference type="Proteomes" id="UP001434883">
    <property type="component" value="Unassembled WGS sequence"/>
</dbReference>
<comment type="caution">
    <text evidence="1">The sequence shown here is derived from an EMBL/GenBank/DDBJ whole genome shotgun (WGS) entry which is preliminary data.</text>
</comment>
<evidence type="ECO:0000313" key="2">
    <source>
        <dbReference type="Proteomes" id="UP001434883"/>
    </source>
</evidence>
<name>A0ABV0QE13_9TELE</name>
<sequence>MLLPLRRKMLVKRNDYFTVRRFCEVCAQNYMAKCNKVFLSNYKIYLNKFGVKLKVTLWRSNQKCKYHSSSYCFTDNEDGTQKKMRIFSLAKIFPALHSI</sequence>
<reference evidence="1 2" key="1">
    <citation type="submission" date="2021-06" db="EMBL/GenBank/DDBJ databases">
        <authorList>
            <person name="Palmer J.M."/>
        </authorList>
    </citation>
    <scope>NUCLEOTIDE SEQUENCE [LARGE SCALE GENOMIC DNA]</scope>
    <source>
        <strain evidence="1 2">XC_2019</strain>
        <tissue evidence="1">Muscle</tissue>
    </source>
</reference>
<proteinExistence type="predicted"/>
<accession>A0ABV0QE13</accession>
<gene>
    <name evidence="1" type="ORF">XENOCAPTIV_022076</name>
</gene>
<organism evidence="1 2">
    <name type="scientific">Xenoophorus captivus</name>
    <dbReference type="NCBI Taxonomy" id="1517983"/>
    <lineage>
        <taxon>Eukaryota</taxon>
        <taxon>Metazoa</taxon>
        <taxon>Chordata</taxon>
        <taxon>Craniata</taxon>
        <taxon>Vertebrata</taxon>
        <taxon>Euteleostomi</taxon>
        <taxon>Actinopterygii</taxon>
        <taxon>Neopterygii</taxon>
        <taxon>Teleostei</taxon>
        <taxon>Neoteleostei</taxon>
        <taxon>Acanthomorphata</taxon>
        <taxon>Ovalentaria</taxon>
        <taxon>Atherinomorphae</taxon>
        <taxon>Cyprinodontiformes</taxon>
        <taxon>Goodeidae</taxon>
        <taxon>Xenoophorus</taxon>
    </lineage>
</organism>
<dbReference type="EMBL" id="JAHRIN010008891">
    <property type="protein sequence ID" value="MEQ2194054.1"/>
    <property type="molecule type" value="Genomic_DNA"/>
</dbReference>
<protein>
    <submittedName>
        <fullName evidence="1">Uncharacterized protein</fullName>
    </submittedName>
</protein>
<keyword evidence="2" id="KW-1185">Reference proteome</keyword>